<dbReference type="PROSITE" id="PS50004">
    <property type="entry name" value="C2"/>
    <property type="match status" value="1"/>
</dbReference>
<feature type="domain" description="C2" evidence="3">
    <location>
        <begin position="520"/>
        <end position="667"/>
    </location>
</feature>
<feature type="compositionally biased region" description="Pro residues" evidence="1">
    <location>
        <begin position="1085"/>
        <end position="1101"/>
    </location>
</feature>
<dbReference type="SUPFAM" id="SSF49562">
    <property type="entry name" value="C2 domain (Calcium/lipid-binding domain, CaLB)"/>
    <property type="match status" value="1"/>
</dbReference>
<dbReference type="SMART" id="SM01149">
    <property type="entry name" value="DUF1237"/>
    <property type="match status" value="1"/>
</dbReference>
<dbReference type="InterPro" id="IPR035892">
    <property type="entry name" value="C2_domain_sf"/>
</dbReference>
<feature type="signal peptide" evidence="2">
    <location>
        <begin position="1"/>
        <end position="19"/>
    </location>
</feature>
<feature type="region of interest" description="Disordered" evidence="1">
    <location>
        <begin position="940"/>
        <end position="1128"/>
    </location>
</feature>
<feature type="compositionally biased region" description="Polar residues" evidence="1">
    <location>
        <begin position="714"/>
        <end position="729"/>
    </location>
</feature>
<dbReference type="InterPro" id="IPR008313">
    <property type="entry name" value="GH125"/>
</dbReference>
<keyword evidence="2" id="KW-0732">Signal</keyword>
<feature type="compositionally biased region" description="Pro residues" evidence="1">
    <location>
        <begin position="997"/>
        <end position="1024"/>
    </location>
</feature>
<reference evidence="4" key="1">
    <citation type="submission" date="2022-07" db="EMBL/GenBank/DDBJ databases">
        <title>Genome Sequence of Leucocoprinus birnbaumii.</title>
        <authorList>
            <person name="Buettner E."/>
        </authorList>
    </citation>
    <scope>NUCLEOTIDE SEQUENCE</scope>
    <source>
        <strain evidence="4">VT141</strain>
    </source>
</reference>
<evidence type="ECO:0000313" key="4">
    <source>
        <dbReference type="EMBL" id="KAJ3564695.1"/>
    </source>
</evidence>
<dbReference type="CDD" id="cd08681">
    <property type="entry name" value="C2_fungal_Inn1p-like"/>
    <property type="match status" value="1"/>
</dbReference>
<dbReference type="InterPro" id="IPR037791">
    <property type="entry name" value="C2_fungal_Inn1"/>
</dbReference>
<organism evidence="4 5">
    <name type="scientific">Leucocoprinus birnbaumii</name>
    <dbReference type="NCBI Taxonomy" id="56174"/>
    <lineage>
        <taxon>Eukaryota</taxon>
        <taxon>Fungi</taxon>
        <taxon>Dikarya</taxon>
        <taxon>Basidiomycota</taxon>
        <taxon>Agaricomycotina</taxon>
        <taxon>Agaricomycetes</taxon>
        <taxon>Agaricomycetidae</taxon>
        <taxon>Agaricales</taxon>
        <taxon>Agaricineae</taxon>
        <taxon>Agaricaceae</taxon>
        <taxon>Leucocoprinus</taxon>
    </lineage>
</organism>
<feature type="region of interest" description="Disordered" evidence="1">
    <location>
        <begin position="690"/>
        <end position="743"/>
    </location>
</feature>
<dbReference type="Gene3D" id="1.50.10.10">
    <property type="match status" value="1"/>
</dbReference>
<sequence>MIGWSLALAITGLASQSLAQCPDYTGYSQKPHGEPSNGSLGLPYMRPDPACRTFNSTAVEKVITDMKSMLKDPDIARLFENTFPNTLDTTVRYYSQEQNLAFIITGDITAQWLRDTANQFAHYGPLLGSDPKLAQLVKAVINNEARYVSQYPYCGSFQPPPESGLAPSHNDWADGVTVNPPVNNQTVFECKYELDSLCGFLKLSRLYYQNTKDASFMNANWRTAIDQIFRVINEQSQPTFDKDFNFISYYNWTGGNGALSPMVDNGGNGEPKAYTGLVGTHHRPSDDLSIFAFLTPANAMLSVELTHLAEILDQTHQLQNVSRQAKEWSSRIHDAVWETTVVNNIFAYETNGFGGRYVMDDANVPSLLSLPYLGFLDKHHPAYVATRNVLLSAKNPYYAAGRKFRGVGGPHVDPWHPWPMSQIAAIFGSDNDQEIVTSLYLIANNTAGLGLIHESQSIYNDTDYTRSWFAWANSFFAEMILDLANRVYRVVHRVAIAIALSKYKNRMTGDHGILCPRKSDRGERARYVCWQMSSSPREIGTLIVVVLKANHLPNKRHIGKQDPYCLAIVNGEKKRTKAIKRGGQHPEWDEELRFTLFEDEDDLPETSAAGTPPPLPPKEAKAPKKIQGGNMMKIACYADDPREPDLIGETEVDLTEVLTKGETDEWFTLSSKDKFAGKVYLELTFWSNAPPPEKKVTPKPQKTNKQYAGPGSFVPSNESPSRIASSGTYAHSRPPSDASSVAVPSSLRASSSLAKLDLYVPPYEKPAPSTVDKVASEFSEMGISHHRRRESFPPVQYGYAPAASNPYLKDPMYPHDQNPNVQDSHPQYHYDPNQPPSQVRNSRLPSIPVSSSGFMPLNNTPAFSPPMNTSDVFAYPPAQSHTPAPFTAHFLHSINDTGTLCITISTPNPALFSLPLLAPTPAPPQQYSPSLVPTQGHALNSYTTYQPAPSHEPIPASNSTSSIGNSSRPLPPEPHVLYAPALPSPPQPAQEVYPHPSALPPPPPPALQYSQIPPPPPIPQPPLYPIKGDTSIPPPPPPLTPQPPRRRVSLPVPPVPLPPQQPPFQPPPPPPPLHLPGSERYSPGHIPPPPPLNPGLPPKPPVQMDSHVPQTNGISPDYSHSHYVPNYA</sequence>
<feature type="region of interest" description="Disordered" evidence="1">
    <location>
        <begin position="806"/>
        <end position="851"/>
    </location>
</feature>
<proteinExistence type="predicted"/>
<keyword evidence="5" id="KW-1185">Reference proteome</keyword>
<dbReference type="AlphaFoldDB" id="A0AAD5YU06"/>
<dbReference type="Pfam" id="PF00168">
    <property type="entry name" value="C2"/>
    <property type="match status" value="2"/>
</dbReference>
<feature type="compositionally biased region" description="Polar residues" evidence="1">
    <location>
        <begin position="836"/>
        <end position="851"/>
    </location>
</feature>
<dbReference type="InterPro" id="IPR012341">
    <property type="entry name" value="6hp_glycosidase-like_sf"/>
</dbReference>
<evidence type="ECO:0000259" key="3">
    <source>
        <dbReference type="PROSITE" id="PS50004"/>
    </source>
</evidence>
<feature type="compositionally biased region" description="Low complexity" evidence="1">
    <location>
        <begin position="957"/>
        <end position="967"/>
    </location>
</feature>
<feature type="chain" id="PRO_5042232244" description="C2 domain-containing protein" evidence="2">
    <location>
        <begin position="20"/>
        <end position="1128"/>
    </location>
</feature>
<evidence type="ECO:0000256" key="1">
    <source>
        <dbReference type="SAM" id="MobiDB-lite"/>
    </source>
</evidence>
<feature type="compositionally biased region" description="Pro residues" evidence="1">
    <location>
        <begin position="1032"/>
        <end position="1043"/>
    </location>
</feature>
<dbReference type="PANTHER" id="PTHR31047:SF1">
    <property type="entry name" value="DUF1237 DOMAIN-CONTAINING PROTEIN"/>
    <property type="match status" value="1"/>
</dbReference>
<comment type="caution">
    <text evidence="4">The sequence shown here is derived from an EMBL/GenBank/DDBJ whole genome shotgun (WGS) entry which is preliminary data.</text>
</comment>
<dbReference type="GO" id="GO:0005975">
    <property type="term" value="P:carbohydrate metabolic process"/>
    <property type="evidence" value="ECO:0007669"/>
    <property type="project" value="InterPro"/>
</dbReference>
<dbReference type="PANTHER" id="PTHR31047">
    <property type="entry name" value="MEIOTICALLY UP-REGULATED GENE 157 PROTEIN"/>
    <property type="match status" value="1"/>
</dbReference>
<dbReference type="Pfam" id="PF06824">
    <property type="entry name" value="Glyco_hydro_125"/>
    <property type="match status" value="1"/>
</dbReference>
<feature type="compositionally biased region" description="Pro residues" evidence="1">
    <location>
        <begin position="1051"/>
        <end position="1074"/>
    </location>
</feature>
<evidence type="ECO:0000256" key="2">
    <source>
        <dbReference type="SAM" id="SignalP"/>
    </source>
</evidence>
<feature type="region of interest" description="Disordered" evidence="1">
    <location>
        <begin position="603"/>
        <end position="623"/>
    </location>
</feature>
<dbReference type="SMART" id="SM00239">
    <property type="entry name" value="C2"/>
    <property type="match status" value="1"/>
</dbReference>
<protein>
    <recommendedName>
        <fullName evidence="3">C2 domain-containing protein</fullName>
    </recommendedName>
</protein>
<dbReference type="GO" id="GO:0003824">
    <property type="term" value="F:catalytic activity"/>
    <property type="evidence" value="ECO:0007669"/>
    <property type="project" value="UniProtKB-ARBA"/>
</dbReference>
<dbReference type="Proteomes" id="UP001213000">
    <property type="component" value="Unassembled WGS sequence"/>
</dbReference>
<dbReference type="SUPFAM" id="SSF48208">
    <property type="entry name" value="Six-hairpin glycosidases"/>
    <property type="match status" value="1"/>
</dbReference>
<dbReference type="EMBL" id="JANIEX010000638">
    <property type="protein sequence ID" value="KAJ3564695.1"/>
    <property type="molecule type" value="Genomic_DNA"/>
</dbReference>
<feature type="compositionally biased region" description="Low complexity" evidence="1">
    <location>
        <begin position="732"/>
        <end position="743"/>
    </location>
</feature>
<evidence type="ECO:0000313" key="5">
    <source>
        <dbReference type="Proteomes" id="UP001213000"/>
    </source>
</evidence>
<accession>A0AAD5YU06</accession>
<dbReference type="Gene3D" id="2.60.40.150">
    <property type="entry name" value="C2 domain"/>
    <property type="match status" value="1"/>
</dbReference>
<dbReference type="InterPro" id="IPR000008">
    <property type="entry name" value="C2_dom"/>
</dbReference>
<gene>
    <name evidence="4" type="ORF">NP233_g8130</name>
</gene>
<dbReference type="InterPro" id="IPR008928">
    <property type="entry name" value="6-hairpin_glycosidase_sf"/>
</dbReference>
<name>A0AAD5YU06_9AGAR</name>